<feature type="transmembrane region" description="Helical" evidence="13">
    <location>
        <begin position="285"/>
        <end position="304"/>
    </location>
</feature>
<evidence type="ECO:0000256" key="4">
    <source>
        <dbReference type="ARBA" id="ARBA00022692"/>
    </source>
</evidence>
<dbReference type="PROSITE" id="PS00237">
    <property type="entry name" value="G_PROTEIN_RECEP_F1_1"/>
    <property type="match status" value="1"/>
</dbReference>
<feature type="transmembrane region" description="Helical" evidence="13">
    <location>
        <begin position="36"/>
        <end position="59"/>
    </location>
</feature>
<feature type="transmembrane region" description="Helical" evidence="13">
    <location>
        <begin position="114"/>
        <end position="132"/>
    </location>
</feature>
<evidence type="ECO:0000256" key="9">
    <source>
        <dbReference type="ARBA" id="ARBA00023157"/>
    </source>
</evidence>
<keyword evidence="6 13" id="KW-1133">Transmembrane helix</keyword>
<keyword evidence="4 13" id="KW-0812">Transmembrane</keyword>
<feature type="transmembrane region" description="Helical" evidence="13">
    <location>
        <begin position="71"/>
        <end position="94"/>
    </location>
</feature>
<evidence type="ECO:0000256" key="13">
    <source>
        <dbReference type="SAM" id="Phobius"/>
    </source>
</evidence>
<dbReference type="SUPFAM" id="SSF81321">
    <property type="entry name" value="Family A G protein-coupled receptor-like"/>
    <property type="match status" value="1"/>
</dbReference>
<keyword evidence="8 13" id="KW-0472">Membrane</keyword>
<dbReference type="InterPro" id="IPR000276">
    <property type="entry name" value="GPCR_Rhodpsn"/>
</dbReference>
<dbReference type="PANTHER" id="PTHR26451:SF854">
    <property type="entry name" value="ODORANT RECEPTOR-RELATED"/>
    <property type="match status" value="1"/>
</dbReference>
<keyword evidence="12" id="KW-0807">Transducer</keyword>
<dbReference type="GeneID" id="105905739"/>
<keyword evidence="2" id="KW-1003">Cell membrane</keyword>
<organism evidence="15 16">
    <name type="scientific">Clupea harengus</name>
    <name type="common">Atlantic herring</name>
    <dbReference type="NCBI Taxonomy" id="7950"/>
    <lineage>
        <taxon>Eukaryota</taxon>
        <taxon>Metazoa</taxon>
        <taxon>Chordata</taxon>
        <taxon>Craniata</taxon>
        <taxon>Vertebrata</taxon>
        <taxon>Euteleostomi</taxon>
        <taxon>Actinopterygii</taxon>
        <taxon>Neopterygii</taxon>
        <taxon>Teleostei</taxon>
        <taxon>Clupei</taxon>
        <taxon>Clupeiformes</taxon>
        <taxon>Clupeoidei</taxon>
        <taxon>Clupeidae</taxon>
        <taxon>Clupea</taxon>
    </lineage>
</organism>
<feature type="transmembrane region" description="Helical" evidence="13">
    <location>
        <begin position="248"/>
        <end position="273"/>
    </location>
</feature>
<proteinExistence type="predicted"/>
<dbReference type="PROSITE" id="PS50262">
    <property type="entry name" value="G_PROTEIN_RECEP_F1_2"/>
    <property type="match status" value="1"/>
</dbReference>
<feature type="transmembrane region" description="Helical" evidence="13">
    <location>
        <begin position="153"/>
        <end position="176"/>
    </location>
</feature>
<dbReference type="InterPro" id="IPR052921">
    <property type="entry name" value="GPCR1_Superfamily_Member"/>
</dbReference>
<dbReference type="GO" id="GO:0004930">
    <property type="term" value="F:G protein-coupled receptor activity"/>
    <property type="evidence" value="ECO:0007669"/>
    <property type="project" value="UniProtKB-KW"/>
</dbReference>
<dbReference type="GO" id="GO:0004984">
    <property type="term" value="F:olfactory receptor activity"/>
    <property type="evidence" value="ECO:0007669"/>
    <property type="project" value="InterPro"/>
</dbReference>
<feature type="transmembrane region" description="Helical" evidence="13">
    <location>
        <begin position="208"/>
        <end position="236"/>
    </location>
</feature>
<protein>
    <submittedName>
        <fullName evidence="16">Olfactory receptor 52Z1-like</fullName>
    </submittedName>
</protein>
<reference evidence="16" key="1">
    <citation type="submission" date="2025-08" db="UniProtKB">
        <authorList>
            <consortium name="RefSeq"/>
        </authorList>
    </citation>
    <scope>IDENTIFICATION</scope>
</reference>
<dbReference type="GO" id="GO:0005549">
    <property type="term" value="F:odorant binding"/>
    <property type="evidence" value="ECO:0007669"/>
    <property type="project" value="TreeGrafter"/>
</dbReference>
<evidence type="ECO:0000256" key="1">
    <source>
        <dbReference type="ARBA" id="ARBA00004651"/>
    </source>
</evidence>
<evidence type="ECO:0000256" key="2">
    <source>
        <dbReference type="ARBA" id="ARBA00022475"/>
    </source>
</evidence>
<dbReference type="InterPro" id="IPR017452">
    <property type="entry name" value="GPCR_Rhodpsn_7TM"/>
</dbReference>
<feature type="domain" description="G-protein coupled receptors family 1 profile" evidence="14">
    <location>
        <begin position="53"/>
        <end position="302"/>
    </location>
</feature>
<keyword evidence="3" id="KW-0716">Sensory transduction</keyword>
<dbReference type="OrthoDB" id="10254436at2759"/>
<evidence type="ECO:0000256" key="3">
    <source>
        <dbReference type="ARBA" id="ARBA00022606"/>
    </source>
</evidence>
<dbReference type="FunFam" id="1.20.1070.10:FF:000024">
    <property type="entry name" value="Olfactory receptor"/>
    <property type="match status" value="1"/>
</dbReference>
<sequence length="326" mass="36565">MADVSNASKEMMLETHFSNVSSVLILQGFSLPPYSVIPAALFASLNYMVILFCNLVLLLTILLNKSLHQPMYLLLLNLPINDIIGSTALFPQVINELLLDSRSIPYAACITQAFFIHIYATGSVFILTAMAYDRYVAICCPLQYGTIMTNAHVMRIITLVWLCNFFVMGVLFFLLLRLPRCRSRMAHSYCDNPSLLRLACTDTTVNNIYGLALVVVTQVAVLGIIFCTYIQILVACFRSKRADTKTKALQTCATHLIVFLFLECLGLFTIISYRIPNLSSETRRFIGVSTMIFPPTVNPIIYGLKTKEIKDKIFTFFRSKVIKSGG</sequence>
<gene>
    <name evidence="16" type="primary">LOC105905739</name>
</gene>
<name>A0A6P8G3A3_CLUHA</name>
<keyword evidence="5" id="KW-0552">Olfaction</keyword>
<dbReference type="Pfam" id="PF13853">
    <property type="entry name" value="7tm_4"/>
    <property type="match status" value="1"/>
</dbReference>
<evidence type="ECO:0000256" key="12">
    <source>
        <dbReference type="ARBA" id="ARBA00023224"/>
    </source>
</evidence>
<keyword evidence="10" id="KW-0675">Receptor</keyword>
<evidence type="ECO:0000256" key="6">
    <source>
        <dbReference type="ARBA" id="ARBA00022989"/>
    </source>
</evidence>
<keyword evidence="15" id="KW-1185">Reference proteome</keyword>
<evidence type="ECO:0000313" key="15">
    <source>
        <dbReference type="Proteomes" id="UP000515152"/>
    </source>
</evidence>
<evidence type="ECO:0000259" key="14">
    <source>
        <dbReference type="PROSITE" id="PS50262"/>
    </source>
</evidence>
<keyword evidence="11" id="KW-0325">Glycoprotein</keyword>
<evidence type="ECO:0000256" key="7">
    <source>
        <dbReference type="ARBA" id="ARBA00023040"/>
    </source>
</evidence>
<dbReference type="RefSeq" id="XP_031429962.2">
    <property type="nucleotide sequence ID" value="XM_031574102.2"/>
</dbReference>
<evidence type="ECO:0000256" key="11">
    <source>
        <dbReference type="ARBA" id="ARBA00023180"/>
    </source>
</evidence>
<accession>A0A6P8G3A3</accession>
<evidence type="ECO:0000256" key="8">
    <source>
        <dbReference type="ARBA" id="ARBA00023136"/>
    </source>
</evidence>
<dbReference type="KEGG" id="char:105905739"/>
<evidence type="ECO:0000313" key="16">
    <source>
        <dbReference type="RefSeq" id="XP_031429962.2"/>
    </source>
</evidence>
<keyword evidence="9" id="KW-1015">Disulfide bond</keyword>
<evidence type="ECO:0000256" key="5">
    <source>
        <dbReference type="ARBA" id="ARBA00022725"/>
    </source>
</evidence>
<dbReference type="Proteomes" id="UP000515152">
    <property type="component" value="Chromosome 9"/>
</dbReference>
<dbReference type="GO" id="GO:0005886">
    <property type="term" value="C:plasma membrane"/>
    <property type="evidence" value="ECO:0007669"/>
    <property type="project" value="UniProtKB-SubCell"/>
</dbReference>
<comment type="subcellular location">
    <subcellularLocation>
        <location evidence="1">Cell membrane</location>
        <topology evidence="1">Multi-pass membrane protein</topology>
    </subcellularLocation>
</comment>
<keyword evidence="7" id="KW-0297">G-protein coupled receptor</keyword>
<dbReference type="PANTHER" id="PTHR26451">
    <property type="entry name" value="G_PROTEIN_RECEP_F1_2 DOMAIN-CONTAINING PROTEIN"/>
    <property type="match status" value="1"/>
</dbReference>
<dbReference type="InterPro" id="IPR000725">
    <property type="entry name" value="Olfact_rcpt"/>
</dbReference>
<evidence type="ECO:0000256" key="10">
    <source>
        <dbReference type="ARBA" id="ARBA00023170"/>
    </source>
</evidence>
<dbReference type="AlphaFoldDB" id="A0A6P8G3A3"/>